<dbReference type="OrthoDB" id="9766445at2"/>
<organism evidence="8 9">
    <name type="scientific">Selenomonas ruminantium</name>
    <dbReference type="NCBI Taxonomy" id="971"/>
    <lineage>
        <taxon>Bacteria</taxon>
        <taxon>Bacillati</taxon>
        <taxon>Bacillota</taxon>
        <taxon>Negativicutes</taxon>
        <taxon>Selenomonadales</taxon>
        <taxon>Selenomonadaceae</taxon>
        <taxon>Selenomonas</taxon>
    </lineage>
</organism>
<comment type="subunit">
    <text evidence="3">Homodimer.</text>
</comment>
<dbReference type="GO" id="GO:0008483">
    <property type="term" value="F:transaminase activity"/>
    <property type="evidence" value="ECO:0007669"/>
    <property type="project" value="UniProtKB-KW"/>
</dbReference>
<feature type="domain" description="Aminotransferase class I/classII large" evidence="7">
    <location>
        <begin position="42"/>
        <end position="402"/>
    </location>
</feature>
<dbReference type="Pfam" id="PF00155">
    <property type="entry name" value="Aminotran_1_2"/>
    <property type="match status" value="1"/>
</dbReference>
<dbReference type="InterPro" id="IPR000796">
    <property type="entry name" value="Asp_trans"/>
</dbReference>
<dbReference type="PANTHER" id="PTHR11879:SF22">
    <property type="entry name" value="ASPARTATE AMINOTRANSFERASE, MITOCHONDRIAL"/>
    <property type="match status" value="1"/>
</dbReference>
<dbReference type="InterPro" id="IPR015422">
    <property type="entry name" value="PyrdxlP-dep_Trfase_small"/>
</dbReference>
<dbReference type="AlphaFoldDB" id="A0A1I3C5N8"/>
<dbReference type="CDD" id="cd00609">
    <property type="entry name" value="AAT_like"/>
    <property type="match status" value="1"/>
</dbReference>
<dbReference type="GO" id="GO:0006520">
    <property type="term" value="P:amino acid metabolic process"/>
    <property type="evidence" value="ECO:0007669"/>
    <property type="project" value="InterPro"/>
</dbReference>
<dbReference type="GO" id="GO:0042802">
    <property type="term" value="F:identical protein binding"/>
    <property type="evidence" value="ECO:0007669"/>
    <property type="project" value="TreeGrafter"/>
</dbReference>
<dbReference type="Gene3D" id="3.40.640.10">
    <property type="entry name" value="Type I PLP-dependent aspartate aminotransferase-like (Major domain)"/>
    <property type="match status" value="1"/>
</dbReference>
<evidence type="ECO:0000256" key="3">
    <source>
        <dbReference type="ARBA" id="ARBA00011738"/>
    </source>
</evidence>
<evidence type="ECO:0000256" key="5">
    <source>
        <dbReference type="ARBA" id="ARBA00022679"/>
    </source>
</evidence>
<dbReference type="PANTHER" id="PTHR11879">
    <property type="entry name" value="ASPARTATE AMINOTRANSFERASE"/>
    <property type="match status" value="1"/>
</dbReference>
<name>A0A1I3C5N8_SELRU</name>
<keyword evidence="6" id="KW-0663">Pyridoxal phosphate</keyword>
<dbReference type="SUPFAM" id="SSF53383">
    <property type="entry name" value="PLP-dependent transferases"/>
    <property type="match status" value="1"/>
</dbReference>
<evidence type="ECO:0000256" key="4">
    <source>
        <dbReference type="ARBA" id="ARBA00022576"/>
    </source>
</evidence>
<evidence type="ECO:0000313" key="9">
    <source>
        <dbReference type="Proteomes" id="UP000183639"/>
    </source>
</evidence>
<dbReference type="Proteomes" id="UP000183639">
    <property type="component" value="Unassembled WGS sequence"/>
</dbReference>
<proteinExistence type="inferred from homology"/>
<protein>
    <submittedName>
        <fullName evidence="8">Aromatic-amino-acid transaminase</fullName>
    </submittedName>
</protein>
<comment type="cofactor">
    <cofactor evidence="1">
        <name>pyridoxal 5'-phosphate</name>
        <dbReference type="ChEBI" id="CHEBI:597326"/>
    </cofactor>
</comment>
<evidence type="ECO:0000313" key="8">
    <source>
        <dbReference type="EMBL" id="SFH69847.1"/>
    </source>
</evidence>
<dbReference type="InterPro" id="IPR015424">
    <property type="entry name" value="PyrdxlP-dep_Trfase"/>
</dbReference>
<evidence type="ECO:0000256" key="2">
    <source>
        <dbReference type="ARBA" id="ARBA00007441"/>
    </source>
</evidence>
<dbReference type="EMBL" id="FOQK01000002">
    <property type="protein sequence ID" value="SFH69847.1"/>
    <property type="molecule type" value="Genomic_DNA"/>
</dbReference>
<evidence type="ECO:0000256" key="6">
    <source>
        <dbReference type="ARBA" id="ARBA00022898"/>
    </source>
</evidence>
<reference evidence="8 9" key="1">
    <citation type="submission" date="2016-10" db="EMBL/GenBank/DDBJ databases">
        <authorList>
            <person name="de Groot N.N."/>
        </authorList>
    </citation>
    <scope>NUCLEOTIDE SEQUENCE [LARGE SCALE GENOMIC DNA]</scope>
    <source>
        <strain evidence="8 9">Z108</strain>
    </source>
</reference>
<keyword evidence="5" id="KW-0808">Transferase</keyword>
<dbReference type="InterPro" id="IPR004839">
    <property type="entry name" value="Aminotransferase_I/II_large"/>
</dbReference>
<dbReference type="RefSeq" id="WP_075441956.1">
    <property type="nucleotide sequence ID" value="NZ_FOQK01000002.1"/>
</dbReference>
<dbReference type="InterPro" id="IPR015421">
    <property type="entry name" value="PyrdxlP-dep_Trfase_major"/>
</dbReference>
<comment type="similarity">
    <text evidence="2">Belongs to the class-I pyridoxal-phosphate-dependent aminotransferase family.</text>
</comment>
<sequence>MTTSMAATHAASKRLKDAIFGASAACAEAAKKHGADKVTNATMGVMMDDEGKLASIPTMERVFRSLSVEDYVRYAPIPGLPDYLEAVIDLTFADQKPEGYTAAIATAGGTGAIHHAVANYAERGDKVLTSDWFWGTYNVICNECGCQLTNYALFDENNNFNIAAYTAKVDEIMKTQDSLLVIINTPAHNPTGFSLTEEDWDKVLDLTKKYAAEGKKMSILVDIAYIDYAGEKNETRKFMKKFGNLPANIFVMFAFSMSKGYTAYGQRTGALVAVSSSEEVITEFKEINKYTSRATWSNINRGAMTLLAKISADKETLAQFEKERDEFYQMIQERGMLFMKEAKECGLNALPYKGGFFLSVPAKDPQAVCDKLHDDLIFAVPLKMGVRIAACSVSAAKMKGIAAKVLKALKAVEG</sequence>
<evidence type="ECO:0000259" key="7">
    <source>
        <dbReference type="Pfam" id="PF00155"/>
    </source>
</evidence>
<dbReference type="Gene3D" id="3.90.1150.10">
    <property type="entry name" value="Aspartate Aminotransferase, domain 1"/>
    <property type="match status" value="1"/>
</dbReference>
<accession>A0A1I3C5N8</accession>
<keyword evidence="4" id="KW-0032">Aminotransferase</keyword>
<gene>
    <name evidence="8" type="ORF">SAMN04487861_102186</name>
</gene>
<dbReference type="GO" id="GO:0030170">
    <property type="term" value="F:pyridoxal phosphate binding"/>
    <property type="evidence" value="ECO:0007669"/>
    <property type="project" value="InterPro"/>
</dbReference>
<evidence type="ECO:0000256" key="1">
    <source>
        <dbReference type="ARBA" id="ARBA00001933"/>
    </source>
</evidence>